<dbReference type="InterPro" id="IPR017927">
    <property type="entry name" value="FAD-bd_FR_type"/>
</dbReference>
<dbReference type="Gene3D" id="3.40.50.360">
    <property type="match status" value="1"/>
</dbReference>
<feature type="transmembrane region" description="Helical" evidence="3">
    <location>
        <begin position="122"/>
        <end position="143"/>
    </location>
</feature>
<dbReference type="GO" id="GO:0005829">
    <property type="term" value="C:cytosol"/>
    <property type="evidence" value="ECO:0007669"/>
    <property type="project" value="TreeGrafter"/>
</dbReference>
<accession>A0A679GS15</accession>
<evidence type="ECO:0000256" key="2">
    <source>
        <dbReference type="ARBA" id="ARBA00022643"/>
    </source>
</evidence>
<organism evidence="6 7">
    <name type="scientific">Metapseudomonas otitidis</name>
    <dbReference type="NCBI Taxonomy" id="319939"/>
    <lineage>
        <taxon>Bacteria</taxon>
        <taxon>Pseudomonadati</taxon>
        <taxon>Pseudomonadota</taxon>
        <taxon>Gammaproteobacteria</taxon>
        <taxon>Pseudomonadales</taxon>
        <taxon>Pseudomonadaceae</taxon>
        <taxon>Metapseudomonas</taxon>
    </lineage>
</organism>
<dbReference type="SUPFAM" id="SSF52343">
    <property type="entry name" value="Ferredoxin reductase-like, C-terminal NADP-linked domain"/>
    <property type="match status" value="1"/>
</dbReference>
<feature type="domain" description="FAD-binding FR-type" evidence="5">
    <location>
        <begin position="485"/>
        <end position="591"/>
    </location>
</feature>
<dbReference type="SUPFAM" id="SSF52218">
    <property type="entry name" value="Flavoproteins"/>
    <property type="match status" value="1"/>
</dbReference>
<dbReference type="PROSITE" id="PS50902">
    <property type="entry name" value="FLAVODOXIN_LIKE"/>
    <property type="match status" value="1"/>
</dbReference>
<dbReference type="InterPro" id="IPR029039">
    <property type="entry name" value="Flavoprotein-like_sf"/>
</dbReference>
<gene>
    <name evidence="6" type="ORF">PtoMrB4_39770</name>
</gene>
<dbReference type="GO" id="GO:0016655">
    <property type="term" value="F:oxidoreductase activity, acting on NAD(P)H, quinone or similar compound as acceptor"/>
    <property type="evidence" value="ECO:0007669"/>
    <property type="project" value="UniProtKB-ARBA"/>
</dbReference>
<evidence type="ECO:0000259" key="5">
    <source>
        <dbReference type="PROSITE" id="PS51384"/>
    </source>
</evidence>
<dbReference type="Gene3D" id="3.40.50.80">
    <property type="entry name" value="Nucleotide-binding domain of ferredoxin-NADP reductase (FNR) module"/>
    <property type="match status" value="1"/>
</dbReference>
<dbReference type="Pfam" id="PF00175">
    <property type="entry name" value="NAD_binding_1"/>
    <property type="match status" value="1"/>
</dbReference>
<evidence type="ECO:0000259" key="4">
    <source>
        <dbReference type="PROSITE" id="PS50902"/>
    </source>
</evidence>
<dbReference type="InterPro" id="IPR039261">
    <property type="entry name" value="FNR_nucleotide-bd"/>
</dbReference>
<dbReference type="InterPro" id="IPR017938">
    <property type="entry name" value="Riboflavin_synthase-like_b-brl"/>
</dbReference>
<feature type="domain" description="Flavodoxin-like" evidence="4">
    <location>
        <begin position="334"/>
        <end position="469"/>
    </location>
</feature>
<dbReference type="Proteomes" id="UP000501237">
    <property type="component" value="Chromosome"/>
</dbReference>
<dbReference type="CDD" id="cd06201">
    <property type="entry name" value="SiR_like2"/>
    <property type="match status" value="1"/>
</dbReference>
<dbReference type="PROSITE" id="PS51384">
    <property type="entry name" value="FAD_FR"/>
    <property type="match status" value="1"/>
</dbReference>
<dbReference type="GO" id="GO:0010181">
    <property type="term" value="F:FMN binding"/>
    <property type="evidence" value="ECO:0007669"/>
    <property type="project" value="InterPro"/>
</dbReference>
<feature type="transmembrane region" description="Helical" evidence="3">
    <location>
        <begin position="164"/>
        <end position="188"/>
    </location>
</feature>
<dbReference type="KEGG" id="poj:PtoMrB4_39770"/>
<dbReference type="EMBL" id="AP022642">
    <property type="protein sequence ID" value="BCA30000.1"/>
    <property type="molecule type" value="Genomic_DNA"/>
</dbReference>
<dbReference type="InterPro" id="IPR005625">
    <property type="entry name" value="PepSY-ass_TM"/>
</dbReference>
<evidence type="ECO:0000313" key="7">
    <source>
        <dbReference type="Proteomes" id="UP000501237"/>
    </source>
</evidence>
<dbReference type="InterPro" id="IPR001433">
    <property type="entry name" value="OxRdtase_FAD/NAD-bd"/>
</dbReference>
<keyword evidence="3" id="KW-0812">Transmembrane</keyword>
<dbReference type="Pfam" id="PF03929">
    <property type="entry name" value="PepSY_TM"/>
    <property type="match status" value="1"/>
</dbReference>
<dbReference type="PRINTS" id="PR00371">
    <property type="entry name" value="FPNCR"/>
</dbReference>
<dbReference type="InterPro" id="IPR001709">
    <property type="entry name" value="Flavoprot_Pyr_Nucl_cyt_Rdtase"/>
</dbReference>
<proteinExistence type="predicted"/>
<dbReference type="SUPFAM" id="SSF63380">
    <property type="entry name" value="Riboflavin synthase domain-like"/>
    <property type="match status" value="1"/>
</dbReference>
<evidence type="ECO:0000313" key="6">
    <source>
        <dbReference type="EMBL" id="BCA30000.1"/>
    </source>
</evidence>
<evidence type="ECO:0000256" key="1">
    <source>
        <dbReference type="ARBA" id="ARBA00022630"/>
    </source>
</evidence>
<sequence>MLRKTHALPGLFAALLVMLMALSGALLALSPVLDQASVPRAEAPVSVAQLAGQVSERFPDVEQLRQLPSGTLVVHYRRDGQALAERVDPQTGASLGAYAPSPFWRWVRELHRALLLGTPGHAGAALGALAMLVLSLSGAWLLARRMGGWRRLFAPLKGSLMQRWHLQVARASLPVLLLTACTGLYLAAGTFGLVDDGSGAEPPYPELQADARPAPVDQLGALQTLPLAQLRELTFPSPDNPGEPYGLSTRDGEGYVDPASGQWLGFQPYNTAHQAYEWAWRLHTGEGLGWLAAVLGLAALGVPLMTLSGVQMWWRRRSDRVRLDDNHAAEDADCVVLVGSEHHSTWGFARTLAEALASAGHRVHCAPMNDLAPHYPLARQLLVLTATHGDGAAPASASRFLECLARDGLQADLPVAVLGFGDRQFPRFCAYAEAVDAALQAQGARPLLPLERIDRQSPQAFHRWGLALGEALGHPLQLEHQPSAPASQPLELMERRVYGEQVNAPTQVLRFRAPSGSAALPAFEAGDLVGIVPPGSAMPRFYSLASGAEDGVLEICVRRHEDGLCSSLLHRLPIGGQVQAFIQPNPQFRPASGRHPVILIGAGTGIGPLTGFIRNNREQHPMHLYWGGRHPASDFLYEDELRGYLADQRLTRLCAAFSQHAERQHVQDRLLGDAPVLRQLLAQGAQVLVCGGRDMAQGVMHALDRVLAPLGLDVNHLKAQGRYREDVY</sequence>
<dbReference type="GeneID" id="57399195"/>
<name>A0A679GS15_9GAMM</name>
<dbReference type="GO" id="GO:0050660">
    <property type="term" value="F:flavin adenine dinucleotide binding"/>
    <property type="evidence" value="ECO:0007669"/>
    <property type="project" value="TreeGrafter"/>
</dbReference>
<dbReference type="InterPro" id="IPR008254">
    <property type="entry name" value="Flavodoxin/NO_synth"/>
</dbReference>
<dbReference type="PANTHER" id="PTHR19384">
    <property type="entry name" value="NITRIC OXIDE SYNTHASE-RELATED"/>
    <property type="match status" value="1"/>
</dbReference>
<keyword evidence="1" id="KW-0285">Flavoprotein</keyword>
<dbReference type="AlphaFoldDB" id="A0A679GS15"/>
<keyword evidence="2" id="KW-0288">FMN</keyword>
<dbReference type="RefSeq" id="WP_172434302.1">
    <property type="nucleotide sequence ID" value="NZ_AP022642.1"/>
</dbReference>
<dbReference type="Gene3D" id="2.40.30.10">
    <property type="entry name" value="Translation factors"/>
    <property type="match status" value="1"/>
</dbReference>
<feature type="transmembrane region" description="Helical" evidence="3">
    <location>
        <begin position="288"/>
        <end position="314"/>
    </location>
</feature>
<keyword evidence="3" id="KW-1133">Transmembrane helix</keyword>
<protein>
    <submittedName>
        <fullName evidence="6">NADPH flavoprotein</fullName>
    </submittedName>
</protein>
<evidence type="ECO:0000256" key="3">
    <source>
        <dbReference type="SAM" id="Phobius"/>
    </source>
</evidence>
<dbReference type="Pfam" id="PF00258">
    <property type="entry name" value="Flavodoxin_1"/>
    <property type="match status" value="1"/>
</dbReference>
<reference evidence="6 7" key="1">
    <citation type="journal article" date="2020" name="Microbiol. Resour. Announc.">
        <title>Complete genome sequence of Pseudomonas otitidis strain MrB4, isolated from Lake Biwa in Japan.</title>
        <authorList>
            <person name="Miyazaki K."/>
            <person name="Hase E."/>
            <person name="Maruya T."/>
        </authorList>
    </citation>
    <scope>NUCLEOTIDE SEQUENCE [LARGE SCALE GENOMIC DNA]</scope>
    <source>
        <strain evidence="6 7">MrB4</strain>
    </source>
</reference>
<keyword evidence="3" id="KW-0472">Membrane</keyword>